<feature type="compositionally biased region" description="Polar residues" evidence="1">
    <location>
        <begin position="95"/>
        <end position="104"/>
    </location>
</feature>
<sequence>MAPKKADADQTADQKQQQMGRISLLEQSMTKVETMEQTLSAMQQQMNAFFGRWEQEKNKQVGEKALSLEASKGKAHQVGKTSIGEELSPVTAETGQALIQTPISAQGEGSERRG</sequence>
<proteinExistence type="predicted"/>
<feature type="compositionally biased region" description="Low complexity" evidence="1">
    <location>
        <begin position="9"/>
        <end position="18"/>
    </location>
</feature>
<name>A0ABQ7DR26_BRACR</name>
<comment type="caution">
    <text evidence="2">The sequence shown here is derived from an EMBL/GenBank/DDBJ whole genome shotgun (WGS) entry which is preliminary data.</text>
</comment>
<dbReference type="Proteomes" id="UP000266723">
    <property type="component" value="Unassembled WGS sequence"/>
</dbReference>
<keyword evidence="3" id="KW-1185">Reference proteome</keyword>
<gene>
    <name evidence="2" type="ORF">DY000_02028408</name>
</gene>
<feature type="region of interest" description="Disordered" evidence="1">
    <location>
        <begin position="95"/>
        <end position="114"/>
    </location>
</feature>
<evidence type="ECO:0000313" key="3">
    <source>
        <dbReference type="Proteomes" id="UP000266723"/>
    </source>
</evidence>
<dbReference type="EMBL" id="QGKV02000649">
    <property type="protein sequence ID" value="KAF3579805.1"/>
    <property type="molecule type" value="Genomic_DNA"/>
</dbReference>
<organism evidence="2 3">
    <name type="scientific">Brassica cretica</name>
    <name type="common">Mustard</name>
    <dbReference type="NCBI Taxonomy" id="69181"/>
    <lineage>
        <taxon>Eukaryota</taxon>
        <taxon>Viridiplantae</taxon>
        <taxon>Streptophyta</taxon>
        <taxon>Embryophyta</taxon>
        <taxon>Tracheophyta</taxon>
        <taxon>Spermatophyta</taxon>
        <taxon>Magnoliopsida</taxon>
        <taxon>eudicotyledons</taxon>
        <taxon>Gunneridae</taxon>
        <taxon>Pentapetalae</taxon>
        <taxon>rosids</taxon>
        <taxon>malvids</taxon>
        <taxon>Brassicales</taxon>
        <taxon>Brassicaceae</taxon>
        <taxon>Brassiceae</taxon>
        <taxon>Brassica</taxon>
    </lineage>
</organism>
<reference evidence="2 3" key="1">
    <citation type="journal article" date="2020" name="BMC Genomics">
        <title>Intraspecific diversification of the crop wild relative Brassica cretica Lam. using demographic model selection.</title>
        <authorList>
            <person name="Kioukis A."/>
            <person name="Michalopoulou V.A."/>
            <person name="Briers L."/>
            <person name="Pirintsos S."/>
            <person name="Studholme D.J."/>
            <person name="Pavlidis P."/>
            <person name="Sarris P.F."/>
        </authorList>
    </citation>
    <scope>NUCLEOTIDE SEQUENCE [LARGE SCALE GENOMIC DNA]</scope>
    <source>
        <strain evidence="3">cv. PFS-1207/04</strain>
    </source>
</reference>
<feature type="region of interest" description="Disordered" evidence="1">
    <location>
        <begin position="1"/>
        <end position="21"/>
    </location>
</feature>
<evidence type="ECO:0000256" key="1">
    <source>
        <dbReference type="SAM" id="MobiDB-lite"/>
    </source>
</evidence>
<protein>
    <submittedName>
        <fullName evidence="2">Uncharacterized protein</fullName>
    </submittedName>
</protein>
<accession>A0ABQ7DR26</accession>
<evidence type="ECO:0000313" key="2">
    <source>
        <dbReference type="EMBL" id="KAF3579805.1"/>
    </source>
</evidence>